<dbReference type="Pfam" id="PF11737">
    <property type="entry name" value="DUF3300"/>
    <property type="match status" value="1"/>
</dbReference>
<evidence type="ECO:0000256" key="2">
    <source>
        <dbReference type="SAM" id="SignalP"/>
    </source>
</evidence>
<dbReference type="Proteomes" id="UP000216442">
    <property type="component" value="Unassembled WGS sequence"/>
</dbReference>
<feature type="chain" id="PRO_5013329590" description="DUF3300 domain-containing protein" evidence="2">
    <location>
        <begin position="30"/>
        <end position="444"/>
    </location>
</feature>
<dbReference type="OrthoDB" id="197257at2"/>
<organism evidence="3 4">
    <name type="scientific">Mesorhizobium temperatum</name>
    <dbReference type="NCBI Taxonomy" id="241416"/>
    <lineage>
        <taxon>Bacteria</taxon>
        <taxon>Pseudomonadati</taxon>
        <taxon>Pseudomonadota</taxon>
        <taxon>Alphaproteobacteria</taxon>
        <taxon>Hyphomicrobiales</taxon>
        <taxon>Phyllobacteriaceae</taxon>
        <taxon>Mesorhizobium</taxon>
    </lineage>
</organism>
<accession>A0A271LEL2</accession>
<feature type="region of interest" description="Disordered" evidence="1">
    <location>
        <begin position="324"/>
        <end position="444"/>
    </location>
</feature>
<keyword evidence="4" id="KW-1185">Reference proteome</keyword>
<dbReference type="EMBL" id="NPKJ01000066">
    <property type="protein sequence ID" value="PAQ06544.1"/>
    <property type="molecule type" value="Genomic_DNA"/>
</dbReference>
<feature type="compositionally biased region" description="Basic residues" evidence="1">
    <location>
        <begin position="430"/>
        <end position="444"/>
    </location>
</feature>
<reference evidence="3 4" key="1">
    <citation type="submission" date="2017-08" db="EMBL/GenBank/DDBJ databases">
        <title>Mesorhizobium wenxinae sp. nov., a novel rhizobial species isolated from root nodules of chickpea (Cicer arietinum L.).</title>
        <authorList>
            <person name="Zhang J."/>
        </authorList>
    </citation>
    <scope>NUCLEOTIDE SEQUENCE [LARGE SCALE GENOMIC DNA]</scope>
    <source>
        <strain evidence="3 4">SDW018</strain>
    </source>
</reference>
<evidence type="ECO:0008006" key="5">
    <source>
        <dbReference type="Google" id="ProtNLM"/>
    </source>
</evidence>
<evidence type="ECO:0000313" key="3">
    <source>
        <dbReference type="EMBL" id="PAQ06544.1"/>
    </source>
</evidence>
<evidence type="ECO:0000256" key="1">
    <source>
        <dbReference type="SAM" id="MobiDB-lite"/>
    </source>
</evidence>
<sequence>MTGNDLLKVGAAALTLLLAGFGSAHPALAQEQVAAAGASADVTAPEPLSADEMEVLVARIALYPDELIAVITAAALYPLQIVEAARFLERYEKDKGLKPKESWDGSVVSLLNYPDIVKMMSDDLEWTQALGDAIAYQQKDVLVAIQQLRDEAVAKGVIKTDDKIQVVKENDNFVIKSASPEVIYVPQYPPQMFYEPNYVWEPIRYYPDPYPYYWYPTATFFAGMVTGAVWGAAVDWNDWGVWGGRWDGNDINIDCNNCFNNRDFNGKINFNDVDWKNIDRDKINIDRNQFNKFDQSNIKSRIEKNGDNAIRDRARDIKKNDKLANRVPGKTAGTRDIRKSTLDGLKAKPANVTRPAKPANIQKPAAKPTANRPAAKPAKVNRPAGKPKPAARVDNRPKKPSGLGNVDRGKVTRVSSNRGNKSMGGGSRGGGHKQIRRPSGGRRR</sequence>
<protein>
    <recommendedName>
        <fullName evidence="5">DUF3300 domain-containing protein</fullName>
    </recommendedName>
</protein>
<dbReference type="InterPro" id="IPR021728">
    <property type="entry name" value="DUF3300"/>
</dbReference>
<name>A0A271LEL2_9HYPH</name>
<gene>
    <name evidence="3" type="ORF">CIT26_25775</name>
</gene>
<comment type="caution">
    <text evidence="3">The sequence shown here is derived from an EMBL/GenBank/DDBJ whole genome shotgun (WGS) entry which is preliminary data.</text>
</comment>
<keyword evidence="2" id="KW-0732">Signal</keyword>
<dbReference type="AlphaFoldDB" id="A0A271LEL2"/>
<proteinExistence type="predicted"/>
<dbReference type="PANTHER" id="PTHR40269:SF1">
    <property type="entry name" value="OUTER MEMBRANE PROTEIN"/>
    <property type="match status" value="1"/>
</dbReference>
<evidence type="ECO:0000313" key="4">
    <source>
        <dbReference type="Proteomes" id="UP000216442"/>
    </source>
</evidence>
<feature type="signal peptide" evidence="2">
    <location>
        <begin position="1"/>
        <end position="29"/>
    </location>
</feature>
<dbReference type="PANTHER" id="PTHR40269">
    <property type="entry name" value="OUTER MEMBRANE PROTEIN-RELATED"/>
    <property type="match status" value="1"/>
</dbReference>
<dbReference type="RefSeq" id="WP_095495198.1">
    <property type="nucleotide sequence ID" value="NZ_NPKJ01000066.1"/>
</dbReference>